<keyword evidence="1" id="KW-0175">Coiled coil</keyword>
<feature type="coiled-coil region" evidence="1">
    <location>
        <begin position="72"/>
        <end position="106"/>
    </location>
</feature>
<evidence type="ECO:0000313" key="3">
    <source>
        <dbReference type="EMBL" id="KAG7295252.1"/>
    </source>
</evidence>
<dbReference type="Pfam" id="PF25298">
    <property type="entry name" value="Baculo_FP_2nd"/>
    <property type="match status" value="1"/>
</dbReference>
<keyword evidence="4" id="KW-1185">Reference proteome</keyword>
<dbReference type="EMBL" id="JAHIBW010000031">
    <property type="protein sequence ID" value="KAG7295252.1"/>
    <property type="molecule type" value="Genomic_DNA"/>
</dbReference>
<name>A0ABQ7PQJ2_PLUXY</name>
<accession>A0ABQ7PQJ2</accession>
<organism evidence="3 4">
    <name type="scientific">Plutella xylostella</name>
    <name type="common">Diamondback moth</name>
    <name type="synonym">Plutella maculipennis</name>
    <dbReference type="NCBI Taxonomy" id="51655"/>
    <lineage>
        <taxon>Eukaryota</taxon>
        <taxon>Metazoa</taxon>
        <taxon>Ecdysozoa</taxon>
        <taxon>Arthropoda</taxon>
        <taxon>Hexapoda</taxon>
        <taxon>Insecta</taxon>
        <taxon>Pterygota</taxon>
        <taxon>Neoptera</taxon>
        <taxon>Endopterygota</taxon>
        <taxon>Lepidoptera</taxon>
        <taxon>Glossata</taxon>
        <taxon>Ditrysia</taxon>
        <taxon>Yponomeutoidea</taxon>
        <taxon>Plutellidae</taxon>
        <taxon>Plutella</taxon>
    </lineage>
</organism>
<sequence>MLRTPEKCNSESNLSQIAIETTPVRFITRNIKRKRSEDITTELSDFKTEIKDMLSTFMLKQSTEGAQITSSLKTIESSLSFLAEQYEDMRKKMEDMERENKKDKEYICILENKVEELQKSQRKCSLELKNVPKLSTETKSTLIDMATNLSKSLKIELSSNDIKDIYRTSAKGDKAPIVMELSSYIQKTNLIKGAKSYNSQNKNNRLSTLNLGMKCDSTPVFLSDPLTQKGNRLFYLARELSKAQNLKFCWTNLGNVFIRKDENSPIVKIINESQIQRMYESDK</sequence>
<dbReference type="Proteomes" id="UP000823941">
    <property type="component" value="Chromosome 31"/>
</dbReference>
<evidence type="ECO:0000259" key="2">
    <source>
        <dbReference type="Pfam" id="PF25298"/>
    </source>
</evidence>
<feature type="domain" description="FP protein C-terminal" evidence="2">
    <location>
        <begin position="227"/>
        <end position="278"/>
    </location>
</feature>
<evidence type="ECO:0000313" key="4">
    <source>
        <dbReference type="Proteomes" id="UP000823941"/>
    </source>
</evidence>
<evidence type="ECO:0000256" key="1">
    <source>
        <dbReference type="SAM" id="Coils"/>
    </source>
</evidence>
<dbReference type="InterPro" id="IPR057251">
    <property type="entry name" value="FP_C"/>
</dbReference>
<protein>
    <recommendedName>
        <fullName evidence="2">FP protein C-terminal domain-containing protein</fullName>
    </recommendedName>
</protein>
<proteinExistence type="predicted"/>
<comment type="caution">
    <text evidence="3">The sequence shown here is derived from an EMBL/GenBank/DDBJ whole genome shotgun (WGS) entry which is preliminary data.</text>
</comment>
<reference evidence="3 4" key="1">
    <citation type="submission" date="2021-06" db="EMBL/GenBank/DDBJ databases">
        <title>A haploid diamondback moth (Plutella xylostella L.) genome assembly resolves 31 chromosomes and identifies a diamide resistance mutation.</title>
        <authorList>
            <person name="Ward C.M."/>
            <person name="Perry K.D."/>
            <person name="Baker G."/>
            <person name="Powis K."/>
            <person name="Heckel D.G."/>
            <person name="Baxter S.W."/>
        </authorList>
    </citation>
    <scope>NUCLEOTIDE SEQUENCE [LARGE SCALE GENOMIC DNA]</scope>
    <source>
        <strain evidence="3 4">LV</strain>
        <tissue evidence="3">Single pupa</tissue>
    </source>
</reference>
<gene>
    <name evidence="3" type="ORF">JYU34_022252</name>
</gene>